<dbReference type="EMBL" id="CZDF01000158">
    <property type="protein sequence ID" value="CUR33796.1"/>
    <property type="molecule type" value="Genomic_DNA"/>
</dbReference>
<keyword evidence="1" id="KW-0812">Transmembrane</keyword>
<name>A0A1J1LPF5_9CYAN</name>
<dbReference type="AlphaFoldDB" id="A0A1J1LPF5"/>
<accession>A0A1J1LPF5</accession>
<keyword evidence="1" id="KW-1133">Transmembrane helix</keyword>
<gene>
    <name evidence="2" type="ORF">PL9214520335</name>
</gene>
<dbReference type="STRING" id="671072.PL9214520335"/>
<reference evidence="3" key="1">
    <citation type="submission" date="2015-10" db="EMBL/GenBank/DDBJ databases">
        <authorList>
            <person name="Regsiter A."/>
            <person name="william w."/>
        </authorList>
    </citation>
    <scope>NUCLEOTIDE SEQUENCE [LARGE SCALE GENOMIC DNA]</scope>
</reference>
<proteinExistence type="predicted"/>
<dbReference type="Proteomes" id="UP000184315">
    <property type="component" value="Unassembled WGS sequence"/>
</dbReference>
<sequence length="39" mass="4189">MDIDNLLNLISFGVNGVCGTIVAFSIDCCLCFVVPILKK</sequence>
<evidence type="ECO:0000313" key="3">
    <source>
        <dbReference type="Proteomes" id="UP000184315"/>
    </source>
</evidence>
<keyword evidence="1" id="KW-0472">Membrane</keyword>
<feature type="transmembrane region" description="Helical" evidence="1">
    <location>
        <begin position="12"/>
        <end position="37"/>
    </location>
</feature>
<organism evidence="2 3">
    <name type="scientific">Planktothrix tepida PCC 9214</name>
    <dbReference type="NCBI Taxonomy" id="671072"/>
    <lineage>
        <taxon>Bacteria</taxon>
        <taxon>Bacillati</taxon>
        <taxon>Cyanobacteriota</taxon>
        <taxon>Cyanophyceae</taxon>
        <taxon>Oscillatoriophycideae</taxon>
        <taxon>Oscillatoriales</taxon>
        <taxon>Microcoleaceae</taxon>
        <taxon>Planktothrix</taxon>
    </lineage>
</organism>
<protein>
    <submittedName>
        <fullName evidence="2">Uncharacterized protein</fullName>
    </submittedName>
</protein>
<evidence type="ECO:0000313" key="2">
    <source>
        <dbReference type="EMBL" id="CUR33796.1"/>
    </source>
</evidence>
<keyword evidence="3" id="KW-1185">Reference proteome</keyword>
<evidence type="ECO:0000256" key="1">
    <source>
        <dbReference type="SAM" id="Phobius"/>
    </source>
</evidence>